<dbReference type="Gene3D" id="3.90.550.10">
    <property type="entry name" value="Spore Coat Polysaccharide Biosynthesis Protein SpsA, Chain A"/>
    <property type="match status" value="1"/>
</dbReference>
<protein>
    <recommendedName>
        <fullName evidence="3">UDP-N-acetylglucosamine diphosphorylase</fullName>
        <ecNumber evidence="3">2.7.7.23</ecNumber>
    </recommendedName>
</protein>
<comment type="catalytic activity">
    <reaction evidence="6">
        <text>N-acetyl-alpha-D-glucosamine 1-phosphate + UTP + H(+) = UDP-N-acetyl-alpha-D-glucosamine + diphosphate</text>
        <dbReference type="Rhea" id="RHEA:13509"/>
        <dbReference type="ChEBI" id="CHEBI:15378"/>
        <dbReference type="ChEBI" id="CHEBI:33019"/>
        <dbReference type="ChEBI" id="CHEBI:46398"/>
        <dbReference type="ChEBI" id="CHEBI:57705"/>
        <dbReference type="ChEBI" id="CHEBI:57776"/>
        <dbReference type="EC" id="2.7.7.23"/>
    </reaction>
</comment>
<comment type="caution">
    <text evidence="7">The sequence shown here is derived from an EMBL/GenBank/DDBJ whole genome shotgun (WGS) entry which is preliminary data.</text>
</comment>
<keyword evidence="8" id="KW-1185">Reference proteome</keyword>
<proteinExistence type="inferred from homology"/>
<evidence type="ECO:0000313" key="8">
    <source>
        <dbReference type="Proteomes" id="UP000823046"/>
    </source>
</evidence>
<evidence type="ECO:0000256" key="4">
    <source>
        <dbReference type="ARBA" id="ARBA00022679"/>
    </source>
</evidence>
<keyword evidence="5 7" id="KW-0548">Nucleotidyltransferase</keyword>
<dbReference type="SUPFAM" id="SSF53448">
    <property type="entry name" value="Nucleotide-diphospho-sugar transferases"/>
    <property type="match status" value="1"/>
</dbReference>
<dbReference type="GO" id="GO:0016779">
    <property type="term" value="F:nucleotidyltransferase activity"/>
    <property type="evidence" value="ECO:0007669"/>
    <property type="project" value="UniProtKB-KW"/>
</dbReference>
<gene>
    <name evidence="7" type="ORF">IE077_002843</name>
</gene>
<dbReference type="InterPro" id="IPR029044">
    <property type="entry name" value="Nucleotide-diphossugar_trans"/>
</dbReference>
<dbReference type="EC" id="2.7.7.23" evidence="3"/>
<evidence type="ECO:0000256" key="2">
    <source>
        <dbReference type="ARBA" id="ARBA00010401"/>
    </source>
</evidence>
<evidence type="ECO:0000256" key="3">
    <source>
        <dbReference type="ARBA" id="ARBA00012457"/>
    </source>
</evidence>
<organism evidence="7 8">
    <name type="scientific">Cardiosporidium cionae</name>
    <dbReference type="NCBI Taxonomy" id="476202"/>
    <lineage>
        <taxon>Eukaryota</taxon>
        <taxon>Sar</taxon>
        <taxon>Alveolata</taxon>
        <taxon>Apicomplexa</taxon>
        <taxon>Aconoidasida</taxon>
        <taxon>Nephromycida</taxon>
        <taxon>Cardiosporidium</taxon>
    </lineage>
</organism>
<keyword evidence="4" id="KW-0808">Transferase</keyword>
<dbReference type="PANTHER" id="PTHR11952:SF2">
    <property type="entry name" value="LD24639P"/>
    <property type="match status" value="1"/>
</dbReference>
<accession>A0ABQ7J9U9</accession>
<dbReference type="PANTHER" id="PTHR11952">
    <property type="entry name" value="UDP- GLUCOSE PYROPHOSPHORYLASE"/>
    <property type="match status" value="1"/>
</dbReference>
<dbReference type="InterPro" id="IPR039741">
    <property type="entry name" value="UDP-sugar_pyrophosphorylase"/>
</dbReference>
<name>A0ABQ7J9U9_9APIC</name>
<dbReference type="EMBL" id="JADAQX010000310">
    <property type="protein sequence ID" value="KAF8820752.1"/>
    <property type="molecule type" value="Genomic_DNA"/>
</dbReference>
<reference evidence="7 8" key="1">
    <citation type="journal article" date="2020" name="bioRxiv">
        <title>Metabolic contributions of an alphaproteobacterial endosymbiont in the apicomplexan Cardiosporidium cionae.</title>
        <authorList>
            <person name="Hunter E.S."/>
            <person name="Paight C.J."/>
            <person name="Lane C.E."/>
        </authorList>
    </citation>
    <scope>NUCLEOTIDE SEQUENCE [LARGE SCALE GENOMIC DNA]</scope>
    <source>
        <strain evidence="7">ESH_2018</strain>
    </source>
</reference>
<sequence>MTSPQLILEDARQYQPKIANHYDKLTSGKDKEALLEELRQFPSKEWTRIYRNIVEEKLENRGATESSVGMSAQELNLQPPFRWIPTLKDFEPLSSEKLSPAPPNETVILTTLNAVDSECTRRWRRLGLQSFAQGAVATVIMAGGQSTRLGGSIPKGCVVATPISEKSLFQIFCERLQRLKALSITEGFEITADAPLYIMTSREINDSTISFFKEHDYFGLNPSCVTFFEQSLAPTFDLQGNFLLKNATTLAKNPDGNGGIFRTLKEKGILKDMHQRDVSYLHIFSVDNILCKVADPVFIGYCLFCKAGIGNKCVTRSGPYENVGVFCSKNISLDGSSPETSQQRTGCVVEYSELSDDVRHSLDKESNTLLFSAGNICNHVFSLSIMDKLAESSWMQHCYHIAYKVVPFYDTSKRCVVNPNTKNAIKLERFIFDAFECHRNIVGLEVAREEEFSPIKNAHGADSPETAAAMVSALHNTWIKKAKIVVAPLTPETKIVCEVSPLLSYEGEGIDHLRRRKCLLSYPIYLADPERPTGSTKVISK</sequence>
<evidence type="ECO:0000313" key="7">
    <source>
        <dbReference type="EMBL" id="KAF8820752.1"/>
    </source>
</evidence>
<comment type="similarity">
    <text evidence="2">Belongs to the UDPGP type 1 family.</text>
</comment>
<evidence type="ECO:0000256" key="5">
    <source>
        <dbReference type="ARBA" id="ARBA00022695"/>
    </source>
</evidence>
<evidence type="ECO:0000256" key="1">
    <source>
        <dbReference type="ARBA" id="ARBA00005208"/>
    </source>
</evidence>
<comment type="pathway">
    <text evidence="1">Nucleotide-sugar biosynthesis; UDP-N-acetyl-alpha-D-glucosamine biosynthesis; UDP-N-acetyl-alpha-D-glucosamine from N-acetyl-alpha-D-glucosamine 1-phosphate: step 1/1.</text>
</comment>
<dbReference type="Proteomes" id="UP000823046">
    <property type="component" value="Unassembled WGS sequence"/>
</dbReference>
<evidence type="ECO:0000256" key="6">
    <source>
        <dbReference type="ARBA" id="ARBA00048493"/>
    </source>
</evidence>
<dbReference type="InterPro" id="IPR002618">
    <property type="entry name" value="UDPGP_fam"/>
</dbReference>
<dbReference type="Pfam" id="PF01704">
    <property type="entry name" value="UDPGP"/>
    <property type="match status" value="1"/>
</dbReference>